<gene>
    <name evidence="1" type="ORF">SDC9_20185</name>
    <name evidence="2" type="ORF">SDC9_20246</name>
</gene>
<sequence>MTIKNNIITLERLELVNLLADAFAIGGKKVLIETMQLKPYLTKSEAYKQYGRRLVDRWIKEGLVKLIKDGDSNHSIRIDRLQIESVASASNRVSFYRQKELCEEG</sequence>
<organism evidence="1">
    <name type="scientific">bioreactor metagenome</name>
    <dbReference type="NCBI Taxonomy" id="1076179"/>
    <lineage>
        <taxon>unclassified sequences</taxon>
        <taxon>metagenomes</taxon>
        <taxon>ecological metagenomes</taxon>
    </lineage>
</organism>
<proteinExistence type="predicted"/>
<name>A0A644U611_9ZZZZ</name>
<protein>
    <submittedName>
        <fullName evidence="1">Uncharacterized protein</fullName>
    </submittedName>
</protein>
<dbReference type="AlphaFoldDB" id="A0A644U611"/>
<dbReference type="EMBL" id="VSSQ01000080">
    <property type="protein sequence ID" value="MPL74374.1"/>
    <property type="molecule type" value="Genomic_DNA"/>
</dbReference>
<accession>A0A644U611</accession>
<dbReference type="EMBL" id="VSSQ01000080">
    <property type="protein sequence ID" value="MPL74435.1"/>
    <property type="molecule type" value="Genomic_DNA"/>
</dbReference>
<evidence type="ECO:0000313" key="1">
    <source>
        <dbReference type="EMBL" id="MPL74374.1"/>
    </source>
</evidence>
<comment type="caution">
    <text evidence="1">The sequence shown here is derived from an EMBL/GenBank/DDBJ whole genome shotgun (WGS) entry which is preliminary data.</text>
</comment>
<reference evidence="1" key="1">
    <citation type="submission" date="2019-08" db="EMBL/GenBank/DDBJ databases">
        <authorList>
            <person name="Kucharzyk K."/>
            <person name="Murdoch R.W."/>
            <person name="Higgins S."/>
            <person name="Loffler F."/>
        </authorList>
    </citation>
    <scope>NUCLEOTIDE SEQUENCE</scope>
</reference>
<evidence type="ECO:0000313" key="2">
    <source>
        <dbReference type="EMBL" id="MPL74435.1"/>
    </source>
</evidence>